<dbReference type="Gene3D" id="1.10.260.40">
    <property type="entry name" value="lambda repressor-like DNA-binding domains"/>
    <property type="match status" value="1"/>
</dbReference>
<dbReference type="EMBL" id="WSTA01000003">
    <property type="protein sequence ID" value="MWB97202.1"/>
    <property type="molecule type" value="Genomic_DNA"/>
</dbReference>
<evidence type="ECO:0000256" key="3">
    <source>
        <dbReference type="ARBA" id="ARBA00023163"/>
    </source>
</evidence>
<accession>A0A6I4NVR5</accession>
<dbReference type="PRINTS" id="PR00036">
    <property type="entry name" value="HTHLACI"/>
</dbReference>
<reference evidence="5 6" key="1">
    <citation type="submission" date="2019-12" db="EMBL/GenBank/DDBJ databases">
        <authorList>
            <person name="Kim Y.S."/>
        </authorList>
    </citation>
    <scope>NUCLEOTIDE SEQUENCE [LARGE SCALE GENOMIC DNA]</scope>
    <source>
        <strain evidence="5 6">MMS17-SY077</strain>
    </source>
</reference>
<gene>
    <name evidence="5" type="ORF">GB864_01310</name>
</gene>
<keyword evidence="1" id="KW-0805">Transcription regulation</keyword>
<dbReference type="AlphaFoldDB" id="A0A6I4NVR5"/>
<dbReference type="InterPro" id="IPR010982">
    <property type="entry name" value="Lambda_DNA-bd_dom_sf"/>
</dbReference>
<evidence type="ECO:0000259" key="4">
    <source>
        <dbReference type="PROSITE" id="PS50932"/>
    </source>
</evidence>
<dbReference type="InterPro" id="IPR028082">
    <property type="entry name" value="Peripla_BP_I"/>
</dbReference>
<organism evidence="5 6">
    <name type="scientific">Agromyces seonyuensis</name>
    <dbReference type="NCBI Taxonomy" id="2662446"/>
    <lineage>
        <taxon>Bacteria</taxon>
        <taxon>Bacillati</taxon>
        <taxon>Actinomycetota</taxon>
        <taxon>Actinomycetes</taxon>
        <taxon>Micrococcales</taxon>
        <taxon>Microbacteriaceae</taxon>
        <taxon>Agromyces</taxon>
    </lineage>
</organism>
<dbReference type="CDD" id="cd01392">
    <property type="entry name" value="HTH_LacI"/>
    <property type="match status" value="1"/>
</dbReference>
<dbReference type="SMART" id="SM00354">
    <property type="entry name" value="HTH_LACI"/>
    <property type="match status" value="1"/>
</dbReference>
<dbReference type="PANTHER" id="PTHR30146:SF109">
    <property type="entry name" value="HTH-TYPE TRANSCRIPTIONAL REGULATOR GALS"/>
    <property type="match status" value="1"/>
</dbReference>
<protein>
    <submittedName>
        <fullName evidence="5">LacI family DNA-binding transcriptional regulator</fullName>
    </submittedName>
</protein>
<dbReference type="InterPro" id="IPR046335">
    <property type="entry name" value="LacI/GalR-like_sensor"/>
</dbReference>
<dbReference type="GO" id="GO:0003700">
    <property type="term" value="F:DNA-binding transcription factor activity"/>
    <property type="evidence" value="ECO:0007669"/>
    <property type="project" value="TreeGrafter"/>
</dbReference>
<dbReference type="InterPro" id="IPR000843">
    <property type="entry name" value="HTH_LacI"/>
</dbReference>
<evidence type="ECO:0000256" key="1">
    <source>
        <dbReference type="ARBA" id="ARBA00023015"/>
    </source>
</evidence>
<dbReference type="RefSeq" id="WP_160422480.1">
    <property type="nucleotide sequence ID" value="NZ_WSTA01000003.1"/>
</dbReference>
<evidence type="ECO:0000313" key="5">
    <source>
        <dbReference type="EMBL" id="MWB97202.1"/>
    </source>
</evidence>
<dbReference type="PROSITE" id="PS00356">
    <property type="entry name" value="HTH_LACI_1"/>
    <property type="match status" value="1"/>
</dbReference>
<comment type="caution">
    <text evidence="5">The sequence shown here is derived from an EMBL/GenBank/DDBJ whole genome shotgun (WGS) entry which is preliminary data.</text>
</comment>
<dbReference type="SUPFAM" id="SSF47413">
    <property type="entry name" value="lambda repressor-like DNA-binding domains"/>
    <property type="match status" value="1"/>
</dbReference>
<dbReference type="Proteomes" id="UP000438182">
    <property type="component" value="Unassembled WGS sequence"/>
</dbReference>
<name>A0A6I4NVR5_9MICO</name>
<keyword evidence="2 5" id="KW-0238">DNA-binding</keyword>
<feature type="domain" description="HTH lacI-type" evidence="4">
    <location>
        <begin position="6"/>
        <end position="62"/>
    </location>
</feature>
<keyword evidence="6" id="KW-1185">Reference proteome</keyword>
<dbReference type="SUPFAM" id="SSF53822">
    <property type="entry name" value="Periplasmic binding protein-like I"/>
    <property type="match status" value="1"/>
</dbReference>
<dbReference type="PROSITE" id="PS50932">
    <property type="entry name" value="HTH_LACI_2"/>
    <property type="match status" value="1"/>
</dbReference>
<evidence type="ECO:0000313" key="6">
    <source>
        <dbReference type="Proteomes" id="UP000438182"/>
    </source>
</evidence>
<dbReference type="Pfam" id="PF00356">
    <property type="entry name" value="LacI"/>
    <property type="match status" value="1"/>
</dbReference>
<dbReference type="PANTHER" id="PTHR30146">
    <property type="entry name" value="LACI-RELATED TRANSCRIPTIONAL REPRESSOR"/>
    <property type="match status" value="1"/>
</dbReference>
<dbReference type="CDD" id="cd06267">
    <property type="entry name" value="PBP1_LacI_sugar_binding-like"/>
    <property type="match status" value="1"/>
</dbReference>
<keyword evidence="3" id="KW-0804">Transcription</keyword>
<dbReference type="Pfam" id="PF13377">
    <property type="entry name" value="Peripla_BP_3"/>
    <property type="match status" value="1"/>
</dbReference>
<sequence length="315" mass="32984">MAAKRVTMKDVARASGVSASTVSFVLNDAPGQTIPDATRERVRRAAAELGYVPHGLARALREGSSRIVVLNVARLPRDGVALAGFIGGLSDELAEHGHTLLVRYRDAPDDADPVLAAISPRAVLDLDRVYFDDEPELADGGWVDGLAAHTAVQLRHLVGAGHRSIAFALRGDERLSRLGALRFDYARDAAAEAGLPALVPVAVGHPAAAHDRDALAALLAEHPEITAVAGVDDEAAMRVLAAARALGLAVPDRLAVIGFDETPFAELAEPPLTTVRIDTAAFGRRAARELLGLPAATDDRGSASLAATVIRRESA</sequence>
<dbReference type="Gene3D" id="3.40.50.2300">
    <property type="match status" value="2"/>
</dbReference>
<evidence type="ECO:0000256" key="2">
    <source>
        <dbReference type="ARBA" id="ARBA00023125"/>
    </source>
</evidence>
<proteinExistence type="predicted"/>
<dbReference type="GO" id="GO:0000976">
    <property type="term" value="F:transcription cis-regulatory region binding"/>
    <property type="evidence" value="ECO:0007669"/>
    <property type="project" value="TreeGrafter"/>
</dbReference>